<protein>
    <submittedName>
        <fullName evidence="2">Uncharacterized protein DUF1707</fullName>
    </submittedName>
</protein>
<evidence type="ECO:0000313" key="2">
    <source>
        <dbReference type="EMBL" id="TQK98432.1"/>
    </source>
</evidence>
<keyword evidence="3" id="KW-1185">Reference proteome</keyword>
<gene>
    <name evidence="2" type="ORF">FB563_3458</name>
</gene>
<comment type="caution">
    <text evidence="2">The sequence shown here is derived from an EMBL/GenBank/DDBJ whole genome shotgun (WGS) entry which is preliminary data.</text>
</comment>
<dbReference type="RefSeq" id="WP_142218772.1">
    <property type="nucleotide sequence ID" value="NZ_JBPJFI010000001.1"/>
</dbReference>
<organism evidence="2 3">
    <name type="scientific">Streptomyces puniciscabiei</name>
    <dbReference type="NCBI Taxonomy" id="164348"/>
    <lineage>
        <taxon>Bacteria</taxon>
        <taxon>Bacillati</taxon>
        <taxon>Actinomycetota</taxon>
        <taxon>Actinomycetes</taxon>
        <taxon>Kitasatosporales</taxon>
        <taxon>Streptomycetaceae</taxon>
        <taxon>Streptomyces</taxon>
    </lineage>
</organism>
<accession>A0A542UH89</accession>
<dbReference type="InterPro" id="IPR012551">
    <property type="entry name" value="DUF1707_SHOCT-like"/>
</dbReference>
<name>A0A542UH89_9ACTN</name>
<dbReference type="Proteomes" id="UP000318103">
    <property type="component" value="Unassembled WGS sequence"/>
</dbReference>
<evidence type="ECO:0000259" key="1">
    <source>
        <dbReference type="Pfam" id="PF08044"/>
    </source>
</evidence>
<evidence type="ECO:0000313" key="3">
    <source>
        <dbReference type="Proteomes" id="UP000318103"/>
    </source>
</evidence>
<feature type="domain" description="DUF1707" evidence="1">
    <location>
        <begin position="26"/>
        <end position="78"/>
    </location>
</feature>
<reference evidence="2 3" key="1">
    <citation type="submission" date="2019-06" db="EMBL/GenBank/DDBJ databases">
        <title>Sequencing the genomes of 1000 actinobacteria strains.</title>
        <authorList>
            <person name="Klenk H.-P."/>
        </authorList>
    </citation>
    <scope>NUCLEOTIDE SEQUENCE [LARGE SCALE GENOMIC DNA]</scope>
    <source>
        <strain evidence="2 3">DSM 41929</strain>
    </source>
</reference>
<dbReference type="AlphaFoldDB" id="A0A542UH89"/>
<dbReference type="Pfam" id="PF08044">
    <property type="entry name" value="DUF1707"/>
    <property type="match status" value="1"/>
</dbReference>
<proteinExistence type="predicted"/>
<dbReference type="EMBL" id="VFNX01000001">
    <property type="protein sequence ID" value="TQK98432.1"/>
    <property type="molecule type" value="Genomic_DNA"/>
</dbReference>
<sequence>MTEAASRHGRDAVRISRRTSLRSQKLRIGHDARERAIEALTEHSREGRLSIDEYGDRLAAAQEAVSREDLSALFTDLPEPHLHRPEPAAPAATSPHRPTVRERLTRASVPVGAVAAVGLTTATGNWLFMFLTPPVTYAVESLLRGARSRRHG</sequence>
<dbReference type="OrthoDB" id="4374883at2"/>